<feature type="domain" description="Serine hydroxymethyltransferase-like" evidence="8">
    <location>
        <begin position="5"/>
        <end position="381"/>
    </location>
</feature>
<keyword evidence="4 7" id="KW-0028">Amino-acid biosynthesis</keyword>
<accession>A0ABW1IK99</accession>
<comment type="similarity">
    <text evidence="2 7">Belongs to the SHMT family.</text>
</comment>
<dbReference type="PANTHER" id="PTHR11680">
    <property type="entry name" value="SERINE HYDROXYMETHYLTRANSFERASE"/>
    <property type="match status" value="1"/>
</dbReference>
<gene>
    <name evidence="7 9" type="primary">glyA</name>
    <name evidence="9" type="ORF">ACFPXP_03515</name>
</gene>
<comment type="subunit">
    <text evidence="7">Homodimer.</text>
</comment>
<evidence type="ECO:0000256" key="2">
    <source>
        <dbReference type="ARBA" id="ARBA00006376"/>
    </source>
</evidence>
<evidence type="ECO:0000313" key="9">
    <source>
        <dbReference type="EMBL" id="MFC5985504.1"/>
    </source>
</evidence>
<comment type="pathway">
    <text evidence="7">One-carbon metabolism; tetrahydrofolate interconversion.</text>
</comment>
<dbReference type="SUPFAM" id="SSF53383">
    <property type="entry name" value="PLP-dependent transferases"/>
    <property type="match status" value="1"/>
</dbReference>
<organism evidence="9 10">
    <name type="scientific">Marinicrinis lubricantis</name>
    <dbReference type="NCBI Taxonomy" id="2086470"/>
    <lineage>
        <taxon>Bacteria</taxon>
        <taxon>Bacillati</taxon>
        <taxon>Bacillota</taxon>
        <taxon>Bacilli</taxon>
        <taxon>Bacillales</taxon>
        <taxon>Paenibacillaceae</taxon>
    </lineage>
</organism>
<dbReference type="Pfam" id="PF00464">
    <property type="entry name" value="SHMT"/>
    <property type="match status" value="1"/>
</dbReference>
<evidence type="ECO:0000259" key="8">
    <source>
        <dbReference type="Pfam" id="PF00464"/>
    </source>
</evidence>
<dbReference type="PIRSF" id="PIRSF000412">
    <property type="entry name" value="SHMT"/>
    <property type="match status" value="1"/>
</dbReference>
<dbReference type="InterPro" id="IPR039429">
    <property type="entry name" value="SHMT-like_dom"/>
</dbReference>
<dbReference type="InterPro" id="IPR015424">
    <property type="entry name" value="PyrdxlP-dep_Trfase"/>
</dbReference>
<evidence type="ECO:0000256" key="1">
    <source>
        <dbReference type="ARBA" id="ARBA00001933"/>
    </source>
</evidence>
<dbReference type="Gene3D" id="3.40.640.10">
    <property type="entry name" value="Type I PLP-dependent aspartate aminotransferase-like (Major domain)"/>
    <property type="match status" value="1"/>
</dbReference>
<dbReference type="InterPro" id="IPR001085">
    <property type="entry name" value="Ser_HO-MeTrfase"/>
</dbReference>
<comment type="caution">
    <text evidence="7">Lacks conserved residue(s) required for the propagation of feature annotation.</text>
</comment>
<dbReference type="RefSeq" id="WP_379892404.1">
    <property type="nucleotide sequence ID" value="NZ_CBCSCT010000009.1"/>
</dbReference>
<dbReference type="HAMAP" id="MF_00051">
    <property type="entry name" value="SHMT"/>
    <property type="match status" value="1"/>
</dbReference>
<dbReference type="InterPro" id="IPR049943">
    <property type="entry name" value="Ser_HO-MeTrfase-like"/>
</dbReference>
<protein>
    <recommendedName>
        <fullName evidence="7">Serine hydroxymethyltransferase</fullName>
        <shortName evidence="7">SHMT</shortName>
        <shortName evidence="7">Serine methylase</shortName>
        <ecNumber evidence="7">2.1.2.1</ecNumber>
    </recommendedName>
</protein>
<comment type="function">
    <text evidence="7">Catalyzes the reversible interconversion of serine and glycine with tetrahydrofolate (THF) serving as the one-carbon carrier. This reaction serves as the major source of one-carbon groups required for the biosynthesis of purines, thymidylate, methionine, and other important biomolecules. Also exhibits THF-independent aldolase activity toward beta-hydroxyamino acids, producing glycine and aldehydes, via a retro-aldol mechanism.</text>
</comment>
<dbReference type="PANTHER" id="PTHR11680:SF35">
    <property type="entry name" value="SERINE HYDROXYMETHYLTRANSFERASE 1"/>
    <property type="match status" value="1"/>
</dbReference>
<dbReference type="EC" id="2.1.2.1" evidence="7"/>
<feature type="modified residue" description="N6-(pyridoxal phosphate)lysine" evidence="7">
    <location>
        <position position="227"/>
    </location>
</feature>
<comment type="pathway">
    <text evidence="7">Amino-acid biosynthesis; glycine biosynthesis; glycine from L-serine: step 1/1.</text>
</comment>
<comment type="catalytic activity">
    <reaction evidence="7">
        <text>(6R)-5,10-methylene-5,6,7,8-tetrahydrofolate + glycine + H2O = (6S)-5,6,7,8-tetrahydrofolate + L-serine</text>
        <dbReference type="Rhea" id="RHEA:15481"/>
        <dbReference type="ChEBI" id="CHEBI:15377"/>
        <dbReference type="ChEBI" id="CHEBI:15636"/>
        <dbReference type="ChEBI" id="CHEBI:33384"/>
        <dbReference type="ChEBI" id="CHEBI:57305"/>
        <dbReference type="ChEBI" id="CHEBI:57453"/>
        <dbReference type="EC" id="2.1.2.1"/>
    </reaction>
</comment>
<comment type="caution">
    <text evidence="9">The sequence shown here is derived from an EMBL/GenBank/DDBJ whole genome shotgun (WGS) entry which is preliminary data.</text>
</comment>
<feature type="binding site" evidence="7">
    <location>
        <position position="118"/>
    </location>
    <ligand>
        <name>(6S)-5,6,7,8-tetrahydrofolate</name>
        <dbReference type="ChEBI" id="CHEBI:57453"/>
    </ligand>
</feature>
<sequence length="416" mass="45226">MSEHLRNQDQDVLKAINLELQRQQDNIELIASENIVSRAVMEAMGTVLTNKYAEGYPSKRYYGGCEYVDIVEDLARDRAKELFGAEHANVQPHSGAQANMAVYLAALKPGDTVLGMNLAHGGHLTHGSPVNASGLLYNFVAYGVQEDSFRIDYDEVRKLAFKHRPRLIVAGASAYPRIIDFEKLGQIANDVGALFMVDMAHIAGLVAAGLHPNPVPHAHFVTTTTHKTLRGPRGGMILCRKSWAQAIDKAVFPGSQGGPLMHVIAAKAVALGEALQPEFKTYAKNVVENAKVLSEALTAEGLNLVSGGTDNHLMLIDLRNLNITGKDAEHVLDEVKITANKNAIPFDPTSPFITSGIRIGTPAVTTRGMDQEAMKTIAQVIAMTLKNPQDEAVKEKARGLVKQLTEKFPLYEGLSY</sequence>
<feature type="binding site" evidence="7">
    <location>
        <begin position="350"/>
        <end position="352"/>
    </location>
    <ligand>
        <name>(6S)-5,6,7,8-tetrahydrofolate</name>
        <dbReference type="ChEBI" id="CHEBI:57453"/>
    </ligand>
</feature>
<feature type="site" description="Plays an important role in substrate specificity" evidence="7">
    <location>
        <position position="226"/>
    </location>
</feature>
<keyword evidence="5 7" id="KW-0808">Transferase</keyword>
<dbReference type="PROSITE" id="PS00096">
    <property type="entry name" value="SHMT"/>
    <property type="match status" value="1"/>
</dbReference>
<name>A0ABW1IK99_9BACL</name>
<dbReference type="Proteomes" id="UP001596250">
    <property type="component" value="Unassembled WGS sequence"/>
</dbReference>
<evidence type="ECO:0000256" key="6">
    <source>
        <dbReference type="ARBA" id="ARBA00022898"/>
    </source>
</evidence>
<dbReference type="CDD" id="cd00378">
    <property type="entry name" value="SHMT"/>
    <property type="match status" value="1"/>
</dbReference>
<dbReference type="GO" id="GO:0004372">
    <property type="term" value="F:glycine hydroxymethyltransferase activity"/>
    <property type="evidence" value="ECO:0007669"/>
    <property type="project" value="UniProtKB-EC"/>
</dbReference>
<dbReference type="NCBIfam" id="NF000586">
    <property type="entry name" value="PRK00011.1"/>
    <property type="match status" value="1"/>
</dbReference>
<keyword evidence="3 7" id="KW-0554">One-carbon metabolism</keyword>
<keyword evidence="10" id="KW-1185">Reference proteome</keyword>
<evidence type="ECO:0000313" key="10">
    <source>
        <dbReference type="Proteomes" id="UP001596250"/>
    </source>
</evidence>
<dbReference type="Gene3D" id="3.90.1150.10">
    <property type="entry name" value="Aspartate Aminotransferase, domain 1"/>
    <property type="match status" value="1"/>
</dbReference>
<evidence type="ECO:0000256" key="5">
    <source>
        <dbReference type="ARBA" id="ARBA00022679"/>
    </source>
</evidence>
<evidence type="ECO:0000256" key="3">
    <source>
        <dbReference type="ARBA" id="ARBA00022563"/>
    </source>
</evidence>
<evidence type="ECO:0000256" key="4">
    <source>
        <dbReference type="ARBA" id="ARBA00022605"/>
    </source>
</evidence>
<dbReference type="InterPro" id="IPR019798">
    <property type="entry name" value="Ser_HO-MeTrfase_PLP_BS"/>
</dbReference>
<evidence type="ECO:0000256" key="7">
    <source>
        <dbReference type="HAMAP-Rule" id="MF_00051"/>
    </source>
</evidence>
<comment type="cofactor">
    <cofactor evidence="1 7">
        <name>pyridoxal 5'-phosphate</name>
        <dbReference type="ChEBI" id="CHEBI:597326"/>
    </cofactor>
</comment>
<dbReference type="InterPro" id="IPR015421">
    <property type="entry name" value="PyrdxlP-dep_Trfase_major"/>
</dbReference>
<comment type="subcellular location">
    <subcellularLocation>
        <location evidence="7">Cytoplasm</location>
    </subcellularLocation>
</comment>
<dbReference type="EMBL" id="JBHSQV010000027">
    <property type="protein sequence ID" value="MFC5985504.1"/>
    <property type="molecule type" value="Genomic_DNA"/>
</dbReference>
<keyword evidence="7" id="KW-0963">Cytoplasm</keyword>
<feature type="binding site" evidence="7">
    <location>
        <begin position="122"/>
        <end position="124"/>
    </location>
    <ligand>
        <name>(6S)-5,6,7,8-tetrahydrofolate</name>
        <dbReference type="ChEBI" id="CHEBI:57453"/>
    </ligand>
</feature>
<keyword evidence="6 7" id="KW-0663">Pyridoxal phosphate</keyword>
<dbReference type="InterPro" id="IPR015422">
    <property type="entry name" value="PyrdxlP-dep_Trfase_small"/>
</dbReference>
<proteinExistence type="inferred from homology"/>
<reference evidence="10" key="1">
    <citation type="journal article" date="2019" name="Int. J. Syst. Evol. Microbiol.">
        <title>The Global Catalogue of Microorganisms (GCM) 10K type strain sequencing project: providing services to taxonomists for standard genome sequencing and annotation.</title>
        <authorList>
            <consortium name="The Broad Institute Genomics Platform"/>
            <consortium name="The Broad Institute Genome Sequencing Center for Infectious Disease"/>
            <person name="Wu L."/>
            <person name="Ma J."/>
        </authorList>
    </citation>
    <scope>NUCLEOTIDE SEQUENCE [LARGE SCALE GENOMIC DNA]</scope>
    <source>
        <strain evidence="10">CCM 8749</strain>
    </source>
</reference>